<dbReference type="Gene3D" id="3.40.718.10">
    <property type="entry name" value="Isopropylmalate Dehydrogenase"/>
    <property type="match status" value="1"/>
</dbReference>
<organism evidence="4 5">
    <name type="scientific">Frigidibacter mobilis</name>
    <dbReference type="NCBI Taxonomy" id="1335048"/>
    <lineage>
        <taxon>Bacteria</taxon>
        <taxon>Pseudomonadati</taxon>
        <taxon>Pseudomonadota</taxon>
        <taxon>Alphaproteobacteria</taxon>
        <taxon>Rhodobacterales</taxon>
        <taxon>Paracoccaceae</taxon>
        <taxon>Frigidibacter</taxon>
    </lineage>
</organism>
<dbReference type="Gene3D" id="3.10.129.10">
    <property type="entry name" value="Hotdog Thioesterase"/>
    <property type="match status" value="1"/>
</dbReference>
<name>A0A159Z2J0_9RHOB</name>
<dbReference type="RefSeq" id="WP_066811302.1">
    <property type="nucleotide sequence ID" value="NZ_CP012661.1"/>
</dbReference>
<protein>
    <submittedName>
        <fullName evidence="4">Bifunctional enoyl-CoA hydratase/phosphate acetyltransferase</fullName>
    </submittedName>
</protein>
<dbReference type="OrthoDB" id="9800237at2"/>
<dbReference type="Pfam" id="PF01515">
    <property type="entry name" value="PTA_PTB"/>
    <property type="match status" value="1"/>
</dbReference>
<dbReference type="SUPFAM" id="SSF54637">
    <property type="entry name" value="Thioesterase/thiol ester dehydrase-isomerase"/>
    <property type="match status" value="1"/>
</dbReference>
<dbReference type="InterPro" id="IPR029069">
    <property type="entry name" value="HotDog_dom_sf"/>
</dbReference>
<dbReference type="AlphaFoldDB" id="A0A159Z2J0"/>
<accession>A0A159Z2J0</accession>
<dbReference type="KEGG" id="daa:AKL17_1102"/>
<evidence type="ECO:0000259" key="3">
    <source>
        <dbReference type="Pfam" id="PF01515"/>
    </source>
</evidence>
<dbReference type="NCBIfam" id="NF006045">
    <property type="entry name" value="PRK08190.1"/>
    <property type="match status" value="1"/>
</dbReference>
<evidence type="ECO:0000313" key="5">
    <source>
        <dbReference type="Proteomes" id="UP000076128"/>
    </source>
</evidence>
<evidence type="ECO:0000256" key="1">
    <source>
        <dbReference type="ARBA" id="ARBA00022679"/>
    </source>
</evidence>
<dbReference type="EMBL" id="CP012661">
    <property type="protein sequence ID" value="AMY68358.1"/>
    <property type="molecule type" value="Genomic_DNA"/>
</dbReference>
<sequence>MTQHTNILWANLAPGMQAQVTRTATADDFFVFANNSGNINPMHLLQQDADHDGLRDGVAPSLWVGSLISAVLGNHLPGPGTLYRAQSFRFTGRAHEGDVLTAHVRLTEKRPPNIALFETWVETADGIRIVEGEAEVTASDHVVAVDLHAVPGLTVQTHVHFDKMLERVAPLPALRCAVVAPEDANSLAGALLARDHTILDPVLIGDRSRILAAAAELGADISALELVDIADHRSAAARAVQMVHEGRVRTIMKGNLHSDDLLSEIVKRDGGLRTARRLSHVFVMDVPGLDHLLMVTDAAINIAPDLECKVDIVQNAIDLAHALGLAQPKVGILSAVETVNLRIPSTLDAAILSKMAERGQIRGGIVDGPLAMDNAIDLEAARTKGISSAVAGRADILVVPNLEAGNMLAKELTFLAHAQAAGIVMGARCPIILTSRADDDRSRLASCAVAALVEYGMKPL</sequence>
<keyword evidence="5" id="KW-1185">Reference proteome</keyword>
<dbReference type="InterPro" id="IPR002505">
    <property type="entry name" value="PTA_PTB"/>
</dbReference>
<dbReference type="Proteomes" id="UP000076128">
    <property type="component" value="Chromosome"/>
</dbReference>
<dbReference type="PANTHER" id="PTHR43356">
    <property type="entry name" value="PHOSPHATE ACETYLTRANSFERASE"/>
    <property type="match status" value="1"/>
</dbReference>
<dbReference type="PATRIC" id="fig|1335048.3.peg.1138"/>
<keyword evidence="1 4" id="KW-0808">Transferase</keyword>
<proteinExistence type="predicted"/>
<dbReference type="STRING" id="1335048.AKL17_1102"/>
<evidence type="ECO:0000256" key="2">
    <source>
        <dbReference type="ARBA" id="ARBA00023315"/>
    </source>
</evidence>
<dbReference type="SUPFAM" id="SSF53659">
    <property type="entry name" value="Isocitrate/Isopropylmalate dehydrogenase-like"/>
    <property type="match status" value="1"/>
</dbReference>
<dbReference type="PANTHER" id="PTHR43356:SF2">
    <property type="entry name" value="PHOSPHATE ACETYLTRANSFERASE"/>
    <property type="match status" value="1"/>
</dbReference>
<dbReference type="CDD" id="cd03449">
    <property type="entry name" value="R_hydratase"/>
    <property type="match status" value="1"/>
</dbReference>
<dbReference type="GO" id="GO:0016746">
    <property type="term" value="F:acyltransferase activity"/>
    <property type="evidence" value="ECO:0007669"/>
    <property type="project" value="UniProtKB-KW"/>
</dbReference>
<reference evidence="4 5" key="1">
    <citation type="submission" date="2015-09" db="EMBL/GenBank/DDBJ databases">
        <title>Complete genome sequence of Defluviimonas alba cai42t isolated from an oilfield in Xinjiang.</title>
        <authorList>
            <person name="Geng S."/>
            <person name="Pan X."/>
            <person name="Wu X."/>
        </authorList>
    </citation>
    <scope>NUCLEOTIDE SEQUENCE [LARGE SCALE GENOMIC DNA]</scope>
    <source>
        <strain evidence="5">cai42</strain>
    </source>
</reference>
<dbReference type="NCBIfam" id="NF008852">
    <property type="entry name" value="PRK11890.1"/>
    <property type="match status" value="1"/>
</dbReference>
<dbReference type="InterPro" id="IPR050500">
    <property type="entry name" value="Phos_Acetyltrans/Butyryltrans"/>
</dbReference>
<keyword evidence="2" id="KW-0012">Acyltransferase</keyword>
<evidence type="ECO:0000313" key="4">
    <source>
        <dbReference type="EMBL" id="AMY68358.1"/>
    </source>
</evidence>
<feature type="domain" description="Phosphate acetyl/butaryl transferase" evidence="3">
    <location>
        <begin position="235"/>
        <end position="451"/>
    </location>
</feature>
<gene>
    <name evidence="4" type="ORF">AKL17_1102</name>
</gene>